<dbReference type="InterPro" id="IPR022265">
    <property type="entry name" value="CHP03790"/>
</dbReference>
<protein>
    <submittedName>
        <fullName evidence="1">TIGR03790 family protein</fullName>
    </submittedName>
</protein>
<evidence type="ECO:0000313" key="2">
    <source>
        <dbReference type="Proteomes" id="UP000738431"/>
    </source>
</evidence>
<dbReference type="RefSeq" id="WP_221031080.1">
    <property type="nucleotide sequence ID" value="NZ_CP139781.1"/>
</dbReference>
<name>A0ABZ1CD79_9BACT</name>
<sequence>MPDEAERVVIVANANDPDSVQLARFYADERAIPRANIVALDLPAGEEISWPIYVTQLLEPLRSWLIEHDWLQAVPMNLVDDAGRTRMSISSHRISYLVTVRGVPLKIRQSDEIPSDGPESDRQAVRTNRAAVDSELAVLAVNESRRHGYLPNRLFQKNRPDLWERGSVVRVARLDGPSYPAARNLVESALIAERRGLIGRAIVDIGGPHKLGDTWFGDTEKALTAAGWAPQVDREKSTFPAEARADGVAWYMGWYTSRVNGPFLPPDYEFAPGAIALHLHSFSASSLRSLNNGGWVGPLVGRGVAATFGNVYEPYLEFTHRPQHIVRALLAGATLGEAAYFSIPVLSWQSVVIGDPLYRPSAVSFEAQWAARDELPGRFASYLGLRQLGMMAMSEAPMEERLALANGVMAKHPSLAMALAQAQLKEAAGDRAGALRALGLVAYMRRVRADERGLVITISRQLVEWEDPATALKAWGNLLNQELPKEQRVAWLREAVTVARAAGEFSQAADWEQEITLLTTDVKN</sequence>
<proteinExistence type="predicted"/>
<organism evidence="1 2">
    <name type="scientific">Actomonas aquatica</name>
    <dbReference type="NCBI Taxonomy" id="2866162"/>
    <lineage>
        <taxon>Bacteria</taxon>
        <taxon>Pseudomonadati</taxon>
        <taxon>Verrucomicrobiota</taxon>
        <taxon>Opitutia</taxon>
        <taxon>Opitutales</taxon>
        <taxon>Opitutaceae</taxon>
        <taxon>Actomonas</taxon>
    </lineage>
</organism>
<reference evidence="1 2" key="2">
    <citation type="submission" date="2023-12" db="EMBL/GenBank/DDBJ databases">
        <title>Description of an unclassified Opitutus bacterium of Verrucomicrobiota.</title>
        <authorList>
            <person name="Zhang D.-F."/>
        </authorList>
    </citation>
    <scope>NUCLEOTIDE SEQUENCE [LARGE SCALE GENOMIC DNA]</scope>
    <source>
        <strain evidence="1 2">WL0086</strain>
    </source>
</reference>
<dbReference type="NCBIfam" id="TIGR03790">
    <property type="entry name" value="TIGR03790 family protein"/>
    <property type="match status" value="1"/>
</dbReference>
<reference evidence="1 2" key="1">
    <citation type="submission" date="2021-08" db="EMBL/GenBank/DDBJ databases">
        <authorList>
            <person name="Zhang D."/>
            <person name="Zhang A."/>
            <person name="Wang L."/>
        </authorList>
    </citation>
    <scope>NUCLEOTIDE SEQUENCE [LARGE SCALE GENOMIC DNA]</scope>
    <source>
        <strain evidence="1 2">WL0086</strain>
    </source>
</reference>
<gene>
    <name evidence="1" type="ORF">K1X11_007320</name>
</gene>
<dbReference type="EMBL" id="CP139781">
    <property type="protein sequence ID" value="WRQ89213.1"/>
    <property type="molecule type" value="Genomic_DNA"/>
</dbReference>
<evidence type="ECO:0000313" key="1">
    <source>
        <dbReference type="EMBL" id="WRQ89213.1"/>
    </source>
</evidence>
<accession>A0ABZ1CD79</accession>
<dbReference type="Proteomes" id="UP000738431">
    <property type="component" value="Chromosome"/>
</dbReference>
<keyword evidence="2" id="KW-1185">Reference proteome</keyword>